<dbReference type="InParanoid" id="A0A6L2PY01"/>
<evidence type="ECO:0000313" key="2">
    <source>
        <dbReference type="Proteomes" id="UP000502823"/>
    </source>
</evidence>
<name>A0A6L2PY01_COPFO</name>
<dbReference type="AlphaFoldDB" id="A0A6L2PY01"/>
<organism evidence="1 2">
    <name type="scientific">Coptotermes formosanus</name>
    <name type="common">Formosan subterranean termite</name>
    <dbReference type="NCBI Taxonomy" id="36987"/>
    <lineage>
        <taxon>Eukaryota</taxon>
        <taxon>Metazoa</taxon>
        <taxon>Ecdysozoa</taxon>
        <taxon>Arthropoda</taxon>
        <taxon>Hexapoda</taxon>
        <taxon>Insecta</taxon>
        <taxon>Pterygota</taxon>
        <taxon>Neoptera</taxon>
        <taxon>Polyneoptera</taxon>
        <taxon>Dictyoptera</taxon>
        <taxon>Blattodea</taxon>
        <taxon>Blattoidea</taxon>
        <taxon>Termitoidae</taxon>
        <taxon>Rhinotermitidae</taxon>
        <taxon>Coptotermes</taxon>
    </lineage>
</organism>
<dbReference type="EMBL" id="BLKM01009501">
    <property type="protein sequence ID" value="GFG37094.1"/>
    <property type="molecule type" value="Genomic_DNA"/>
</dbReference>
<protein>
    <submittedName>
        <fullName evidence="1">Uncharacterized protein</fullName>
    </submittedName>
</protein>
<evidence type="ECO:0000313" key="1">
    <source>
        <dbReference type="EMBL" id="GFG37094.1"/>
    </source>
</evidence>
<dbReference type="Proteomes" id="UP000502823">
    <property type="component" value="Unassembled WGS sequence"/>
</dbReference>
<reference evidence="2" key="1">
    <citation type="submission" date="2020-01" db="EMBL/GenBank/DDBJ databases">
        <title>Draft genome sequence of the Termite Coptotermes fromosanus.</title>
        <authorList>
            <person name="Itakura S."/>
            <person name="Yosikawa Y."/>
            <person name="Umezawa K."/>
        </authorList>
    </citation>
    <scope>NUCLEOTIDE SEQUENCE [LARGE SCALE GENOMIC DNA]</scope>
</reference>
<comment type="caution">
    <text evidence="1">The sequence shown here is derived from an EMBL/GenBank/DDBJ whole genome shotgun (WGS) entry which is preliminary data.</text>
</comment>
<sequence length="172" mass="18920">MDTSRCVPSVAHGILMDVTFWLLFITRTATSLPVQTLDEILQSVGSEDSLLTADLGNIYAFTHKAWSPHVPENEVPANMEHVNRSPRLYVVLDDQDDTEQVNVTATPGSAVRAAKLWEAEVGTVTCTAFLRRSYGGSCVSFMWDGTWEFCSPLCASAGRLLLLAACKYRMEG</sequence>
<keyword evidence="2" id="KW-1185">Reference proteome</keyword>
<accession>A0A6L2PY01</accession>
<gene>
    <name evidence="1" type="ORF">Cfor_05763</name>
</gene>
<proteinExistence type="predicted"/>